<feature type="chain" id="PRO_5046651633" description="Outer membrane protein beta-barrel domain-containing protein" evidence="1">
    <location>
        <begin position="20"/>
        <end position="286"/>
    </location>
</feature>
<protein>
    <recommendedName>
        <fullName evidence="4">Outer membrane protein beta-barrel domain-containing protein</fullName>
    </recommendedName>
</protein>
<evidence type="ECO:0000256" key="1">
    <source>
        <dbReference type="SAM" id="SignalP"/>
    </source>
</evidence>
<proteinExistence type="predicted"/>
<dbReference type="Gene3D" id="2.40.160.20">
    <property type="match status" value="1"/>
</dbReference>
<dbReference type="InterPro" id="IPR011250">
    <property type="entry name" value="OMP/PagP_B-barrel"/>
</dbReference>
<reference evidence="2 3" key="1">
    <citation type="journal article" date="2014" name="Genome Announc.">
        <title>Draft Genome Sequence of the Carrageenan-Degrading Bacterium Cellulophaga sp. Strain KL-A, Isolated from Decaying Marine Algae.</title>
        <authorList>
            <person name="Shan D."/>
            <person name="Ying J."/>
            <person name="Li X."/>
            <person name="Gao Z."/>
            <person name="Wei G."/>
            <person name="Shao Z."/>
        </authorList>
    </citation>
    <scope>NUCLEOTIDE SEQUENCE [LARGE SCALE GENOMIC DNA]</scope>
    <source>
        <strain evidence="2 3">KL-A</strain>
    </source>
</reference>
<gene>
    <name evidence="2" type="ORF">KLA_00970</name>
</gene>
<dbReference type="SUPFAM" id="SSF56925">
    <property type="entry name" value="OMPA-like"/>
    <property type="match status" value="1"/>
</dbReference>
<keyword evidence="3" id="KW-1185">Reference proteome</keyword>
<dbReference type="RefSeq" id="WP_034642961.1">
    <property type="nucleotide sequence ID" value="NZ_ARZX01000001.1"/>
</dbReference>
<accession>A0ABN0RT99</accession>
<sequence length="286" mass="31373">MKQRVILLVGILISTMSYAQFEISAGTGYAIGSAEMKLGTETTTTSVENTYGSYGEGVNFQLRGTYFFNEKVGLDVGVGYLNGVDHTINKTTVPGVDVDAIARGRAYGATVAVAYKFTDNFYGRAGALLKIAGKTEAVVFSSTLMSEAEREPYNLPEGSYSETNYTEDFHGKFPLGFVGALGYKFPIDNNFSIYVEAEYYGISLKRKDSELQEFNTNLFTPDGNMVAESVYTLDNLPAGYNKKTNYVDELPNDNTDPSKKLSQKVPYSSFGINVGVTYKFKKAAKQ</sequence>
<comment type="caution">
    <text evidence="2">The sequence shown here is derived from an EMBL/GenBank/DDBJ whole genome shotgun (WGS) entry which is preliminary data.</text>
</comment>
<dbReference type="EMBL" id="ARZX01000001">
    <property type="protein sequence ID" value="EWH15087.1"/>
    <property type="molecule type" value="Genomic_DNA"/>
</dbReference>
<keyword evidence="1" id="KW-0732">Signal</keyword>
<evidence type="ECO:0000313" key="3">
    <source>
        <dbReference type="Proteomes" id="UP000019275"/>
    </source>
</evidence>
<name>A0ABN0RT99_9FLAO</name>
<dbReference type="Proteomes" id="UP000019275">
    <property type="component" value="Unassembled WGS sequence"/>
</dbReference>
<organism evidence="2 3">
    <name type="scientific">Cellulophaga geojensis KL-A</name>
    <dbReference type="NCBI Taxonomy" id="1328323"/>
    <lineage>
        <taxon>Bacteria</taxon>
        <taxon>Pseudomonadati</taxon>
        <taxon>Bacteroidota</taxon>
        <taxon>Flavobacteriia</taxon>
        <taxon>Flavobacteriales</taxon>
        <taxon>Flavobacteriaceae</taxon>
        <taxon>Cellulophaga</taxon>
    </lineage>
</organism>
<feature type="signal peptide" evidence="1">
    <location>
        <begin position="1"/>
        <end position="19"/>
    </location>
</feature>
<evidence type="ECO:0000313" key="2">
    <source>
        <dbReference type="EMBL" id="EWH15087.1"/>
    </source>
</evidence>
<evidence type="ECO:0008006" key="4">
    <source>
        <dbReference type="Google" id="ProtNLM"/>
    </source>
</evidence>